<dbReference type="EMBL" id="BART01035526">
    <property type="protein sequence ID" value="GAH15319.1"/>
    <property type="molecule type" value="Genomic_DNA"/>
</dbReference>
<protein>
    <submittedName>
        <fullName evidence="2">Uncharacterized protein</fullName>
    </submittedName>
</protein>
<reference evidence="2" key="1">
    <citation type="journal article" date="2014" name="Front. Microbiol.">
        <title>High frequency of phylogenetically diverse reductive dehalogenase-homologous genes in deep subseafloor sedimentary metagenomes.</title>
        <authorList>
            <person name="Kawai M."/>
            <person name="Futagami T."/>
            <person name="Toyoda A."/>
            <person name="Takaki Y."/>
            <person name="Nishi S."/>
            <person name="Hori S."/>
            <person name="Arai W."/>
            <person name="Tsubouchi T."/>
            <person name="Morono Y."/>
            <person name="Uchiyama I."/>
            <person name="Ito T."/>
            <person name="Fujiyama A."/>
            <person name="Inagaki F."/>
            <person name="Takami H."/>
        </authorList>
    </citation>
    <scope>NUCLEOTIDE SEQUENCE</scope>
    <source>
        <strain evidence="2">Expedition CK06-06</strain>
    </source>
</reference>
<proteinExistence type="predicted"/>
<dbReference type="AlphaFoldDB" id="X1EDT9"/>
<keyword evidence="1" id="KW-0812">Transmembrane</keyword>
<name>X1EDT9_9ZZZZ</name>
<organism evidence="2">
    <name type="scientific">marine sediment metagenome</name>
    <dbReference type="NCBI Taxonomy" id="412755"/>
    <lineage>
        <taxon>unclassified sequences</taxon>
        <taxon>metagenomes</taxon>
        <taxon>ecological metagenomes</taxon>
    </lineage>
</organism>
<keyword evidence="1" id="KW-0472">Membrane</keyword>
<evidence type="ECO:0000256" key="1">
    <source>
        <dbReference type="SAM" id="Phobius"/>
    </source>
</evidence>
<sequence length="54" mass="5662">MIGNAGGIIGQMGLGIMSKSISIATGYLTGSALFCMALPFILKIRKLDEDADRT</sequence>
<comment type="caution">
    <text evidence="2">The sequence shown here is derived from an EMBL/GenBank/DDBJ whole genome shotgun (WGS) entry which is preliminary data.</text>
</comment>
<gene>
    <name evidence="2" type="ORF">S01H4_60295</name>
</gene>
<accession>X1EDT9</accession>
<keyword evidence="1" id="KW-1133">Transmembrane helix</keyword>
<feature type="transmembrane region" description="Helical" evidence="1">
    <location>
        <begin position="20"/>
        <end position="42"/>
    </location>
</feature>
<evidence type="ECO:0000313" key="2">
    <source>
        <dbReference type="EMBL" id="GAH15319.1"/>
    </source>
</evidence>